<gene>
    <name evidence="1" type="ORF">ACFOWS_01895</name>
</gene>
<reference evidence="2" key="1">
    <citation type="journal article" date="2019" name="Int. J. Syst. Evol. Microbiol.">
        <title>The Global Catalogue of Microorganisms (GCM) 10K type strain sequencing project: providing services to taxonomists for standard genome sequencing and annotation.</title>
        <authorList>
            <consortium name="The Broad Institute Genomics Platform"/>
            <consortium name="The Broad Institute Genome Sequencing Center for Infectious Disease"/>
            <person name="Wu L."/>
            <person name="Ma J."/>
        </authorList>
    </citation>
    <scope>NUCLEOTIDE SEQUENCE [LARGE SCALE GENOMIC DNA]</scope>
    <source>
        <strain evidence="2">CGMCC 1.15774</strain>
    </source>
</reference>
<comment type="caution">
    <text evidence="1">The sequence shown here is derived from an EMBL/GenBank/DDBJ whole genome shotgun (WGS) entry which is preliminary data.</text>
</comment>
<dbReference type="RefSeq" id="WP_379762235.1">
    <property type="nucleotide sequence ID" value="NZ_JBHSCL010000002.1"/>
</dbReference>
<name>A0ABV8PJV4_9FLAO</name>
<dbReference type="Proteomes" id="UP001595841">
    <property type="component" value="Unassembled WGS sequence"/>
</dbReference>
<evidence type="ECO:0000313" key="2">
    <source>
        <dbReference type="Proteomes" id="UP001595841"/>
    </source>
</evidence>
<organism evidence="1 2">
    <name type="scientific">Flagellimonas marina</name>
    <dbReference type="NCBI Taxonomy" id="1775168"/>
    <lineage>
        <taxon>Bacteria</taxon>
        <taxon>Pseudomonadati</taxon>
        <taxon>Bacteroidota</taxon>
        <taxon>Flavobacteriia</taxon>
        <taxon>Flavobacteriales</taxon>
        <taxon>Flavobacteriaceae</taxon>
        <taxon>Flagellimonas</taxon>
    </lineage>
</organism>
<evidence type="ECO:0008006" key="3">
    <source>
        <dbReference type="Google" id="ProtNLM"/>
    </source>
</evidence>
<keyword evidence="2" id="KW-1185">Reference proteome</keyword>
<dbReference type="EMBL" id="JBHSCL010000002">
    <property type="protein sequence ID" value="MFC4218865.1"/>
    <property type="molecule type" value="Genomic_DNA"/>
</dbReference>
<sequence length="164" mass="19403">MKQFALFFLVLISLQANEAQQKDLNGLVSQMSGAFIWEMTKPASQTMIRKGERTSEPYFEGQLFMFRETFFDSKIEQVGFFGYDTKEKQVLSVGLYNVDMGPHILKGTPEKLDKGYLVTFFEKDKKIVLHIENREHHFWKYYSKNGDQWMVDDLQIDFYRNPKE</sequence>
<accession>A0ABV8PJV4</accession>
<evidence type="ECO:0000313" key="1">
    <source>
        <dbReference type="EMBL" id="MFC4218865.1"/>
    </source>
</evidence>
<proteinExistence type="predicted"/>
<protein>
    <recommendedName>
        <fullName evidence="3">DUF4348 domain-containing protein</fullName>
    </recommendedName>
</protein>